<name>A0A0E0HAQ6_ORYNI</name>
<evidence type="ECO:0000313" key="1">
    <source>
        <dbReference type="EnsemblPlants" id="ONIVA05G06800.1"/>
    </source>
</evidence>
<proteinExistence type="predicted"/>
<sequence length="95" mass="11391">MAEWWWPWLQLQYKKKKKIRNGSRYVTLNLAHPQENDDQRVFSSYKAYGKAELKQQNKRSHQGRGMVTIRLRKYTKEAMTKGTADFLNAHKENHP</sequence>
<dbReference type="HOGENOM" id="CLU_2376452_0_0_1"/>
<protein>
    <submittedName>
        <fullName evidence="1">Uncharacterized protein</fullName>
    </submittedName>
</protein>
<reference evidence="1" key="1">
    <citation type="submission" date="2015-04" db="UniProtKB">
        <authorList>
            <consortium name="EnsemblPlants"/>
        </authorList>
    </citation>
    <scope>IDENTIFICATION</scope>
    <source>
        <strain evidence="1">SL10</strain>
    </source>
</reference>
<organism evidence="1">
    <name type="scientific">Oryza nivara</name>
    <name type="common">Indian wild rice</name>
    <name type="synonym">Oryza sativa f. spontanea</name>
    <dbReference type="NCBI Taxonomy" id="4536"/>
    <lineage>
        <taxon>Eukaryota</taxon>
        <taxon>Viridiplantae</taxon>
        <taxon>Streptophyta</taxon>
        <taxon>Embryophyta</taxon>
        <taxon>Tracheophyta</taxon>
        <taxon>Spermatophyta</taxon>
        <taxon>Magnoliopsida</taxon>
        <taxon>Liliopsida</taxon>
        <taxon>Poales</taxon>
        <taxon>Poaceae</taxon>
        <taxon>BOP clade</taxon>
        <taxon>Oryzoideae</taxon>
        <taxon>Oryzeae</taxon>
        <taxon>Oryzinae</taxon>
        <taxon>Oryza</taxon>
    </lineage>
</organism>
<keyword evidence="2" id="KW-1185">Reference proteome</keyword>
<reference evidence="1" key="2">
    <citation type="submission" date="2018-04" db="EMBL/GenBank/DDBJ databases">
        <title>OnivRS2 (Oryza nivara Reference Sequence Version 2).</title>
        <authorList>
            <person name="Zhang J."/>
            <person name="Kudrna D."/>
            <person name="Lee S."/>
            <person name="Talag J."/>
            <person name="Rajasekar S."/>
            <person name="Welchert J."/>
            <person name="Hsing Y.-I."/>
            <person name="Wing R.A."/>
        </authorList>
    </citation>
    <scope>NUCLEOTIDE SEQUENCE [LARGE SCALE GENOMIC DNA]</scope>
    <source>
        <strain evidence="1">SL10</strain>
    </source>
</reference>
<evidence type="ECO:0000313" key="2">
    <source>
        <dbReference type="Proteomes" id="UP000006591"/>
    </source>
</evidence>
<dbReference type="Gramene" id="ONIVA05G06800.1">
    <property type="protein sequence ID" value="ONIVA05G06800.1"/>
    <property type="gene ID" value="ONIVA05G06800"/>
</dbReference>
<accession>A0A0E0HAQ6</accession>
<dbReference type="EnsemblPlants" id="ONIVA05G06800.1">
    <property type="protein sequence ID" value="ONIVA05G06800.1"/>
    <property type="gene ID" value="ONIVA05G06800"/>
</dbReference>
<dbReference type="Proteomes" id="UP000006591">
    <property type="component" value="Chromosome 5"/>
</dbReference>
<dbReference type="AlphaFoldDB" id="A0A0E0HAQ6"/>